<dbReference type="EMBL" id="PKPP01013575">
    <property type="protein sequence ID" value="PWA40740.1"/>
    <property type="molecule type" value="Genomic_DNA"/>
</dbReference>
<evidence type="ECO:0000313" key="5">
    <source>
        <dbReference type="EMBL" id="PWA40740.1"/>
    </source>
</evidence>
<dbReference type="Pfam" id="PF05266">
    <property type="entry name" value="DUF724"/>
    <property type="match status" value="1"/>
</dbReference>
<protein>
    <submittedName>
        <fullName evidence="5">Agenet-like domain-containing protein</fullName>
    </submittedName>
</protein>
<keyword evidence="2" id="KW-0341">Growth regulation</keyword>
<evidence type="ECO:0000256" key="2">
    <source>
        <dbReference type="ARBA" id="ARBA00022604"/>
    </source>
</evidence>
<feature type="region of interest" description="Disordered" evidence="4">
    <location>
        <begin position="292"/>
        <end position="353"/>
    </location>
</feature>
<feature type="coiled-coil region" evidence="3">
    <location>
        <begin position="574"/>
        <end position="629"/>
    </location>
</feature>
<dbReference type="OrthoDB" id="687110at2759"/>
<keyword evidence="3" id="KW-0175">Coiled coil</keyword>
<accession>A0A2U1KVH4</accession>
<dbReference type="InterPro" id="IPR007930">
    <property type="entry name" value="DUF724"/>
</dbReference>
<dbReference type="Proteomes" id="UP000245207">
    <property type="component" value="Unassembled WGS sequence"/>
</dbReference>
<organism evidence="5 6">
    <name type="scientific">Artemisia annua</name>
    <name type="common">Sweet wormwood</name>
    <dbReference type="NCBI Taxonomy" id="35608"/>
    <lineage>
        <taxon>Eukaryota</taxon>
        <taxon>Viridiplantae</taxon>
        <taxon>Streptophyta</taxon>
        <taxon>Embryophyta</taxon>
        <taxon>Tracheophyta</taxon>
        <taxon>Spermatophyta</taxon>
        <taxon>Magnoliopsida</taxon>
        <taxon>eudicotyledons</taxon>
        <taxon>Gunneridae</taxon>
        <taxon>Pentapetalae</taxon>
        <taxon>asterids</taxon>
        <taxon>campanulids</taxon>
        <taxon>Asterales</taxon>
        <taxon>Asteraceae</taxon>
        <taxon>Asteroideae</taxon>
        <taxon>Anthemideae</taxon>
        <taxon>Artemisiinae</taxon>
        <taxon>Artemisia</taxon>
    </lineage>
</organism>
<evidence type="ECO:0000256" key="4">
    <source>
        <dbReference type="SAM" id="MobiDB-lite"/>
    </source>
</evidence>
<gene>
    <name evidence="5" type="ORF">CTI12_AA559060</name>
</gene>
<name>A0A2U1KVH4_ARTAN</name>
<reference evidence="5 6" key="1">
    <citation type="journal article" date="2018" name="Mol. Plant">
        <title>The genome of Artemisia annua provides insight into the evolution of Asteraceae family and artemisinin biosynthesis.</title>
        <authorList>
            <person name="Shen Q."/>
            <person name="Zhang L."/>
            <person name="Liao Z."/>
            <person name="Wang S."/>
            <person name="Yan T."/>
            <person name="Shi P."/>
            <person name="Liu M."/>
            <person name="Fu X."/>
            <person name="Pan Q."/>
            <person name="Wang Y."/>
            <person name="Lv Z."/>
            <person name="Lu X."/>
            <person name="Zhang F."/>
            <person name="Jiang W."/>
            <person name="Ma Y."/>
            <person name="Chen M."/>
            <person name="Hao X."/>
            <person name="Li L."/>
            <person name="Tang Y."/>
            <person name="Lv G."/>
            <person name="Zhou Y."/>
            <person name="Sun X."/>
            <person name="Brodelius P.E."/>
            <person name="Rose J.K.C."/>
            <person name="Tang K."/>
        </authorList>
    </citation>
    <scope>NUCLEOTIDE SEQUENCE [LARGE SCALE GENOMIC DNA]</scope>
    <source>
        <strain evidence="6">cv. Huhao1</strain>
        <tissue evidence="5">Leaf</tissue>
    </source>
</reference>
<evidence type="ECO:0000256" key="3">
    <source>
        <dbReference type="SAM" id="Coils"/>
    </source>
</evidence>
<sequence>MENKNSLANAWNNFQLEKKNEGVKGDYNKMWSDLSDADKEKYQCVGPKRRRVNIRCSIPSFCKLVNAIPNKDMLVDSPFYSLLKLEGYELDETLLKGVVSVLSLSEHTLMVGGTKHSLHTSDFSYILGIAEGDDKTTIENKKPRDDLVSRFCAESDKNSSVCMLKVKKILQEQKDEADVHRAFVLAALKFVVCAPSRGKLHARYLNYVEDVAGIKRKPWATIAMRELMNGINTYYNPRGITESNLGGSMVFLQLYYLNKLMNIEPQKVLSLDEKGTQRLLKEATQALLKCREEGKEVDSKAATPKRKRSIPLKLQPNSAETANRQNEGVGPSASRRTKSMEANQEPVKEPNSKLGLNVQWGTKRHFSAKRRLKTISVNAEFRAQDLLDASKEKTDGSEEPRKSEDSVGRLMDTRLDDQPLAGWIERVHSPTTVIGPVETSIASDMDSENLPFVKSTPLWHTIESMEAFVKIPQKPHFRPLLEGVKENAREGLAIGTMVTFSTVVDKTYCLRFDNPRKAIEDCLETLVELDRNGFDVKVIRDRLTRLLLFRDKQVALEDQSKGFVEKLEEHKIQETTIDEEVDEIDRQIRQLEENSKRVLLKKEKLTSEIDAMKAAEEAIEKEIREVAAKFDGLAAACF</sequence>
<keyword evidence="1" id="KW-0813">Transport</keyword>
<comment type="caution">
    <text evidence="5">The sequence shown here is derived from an EMBL/GenBank/DDBJ whole genome shotgun (WGS) entry which is preliminary data.</text>
</comment>
<proteinExistence type="predicted"/>
<dbReference type="STRING" id="35608.A0A2U1KVH4"/>
<feature type="region of interest" description="Disordered" evidence="4">
    <location>
        <begin position="388"/>
        <end position="409"/>
    </location>
</feature>
<keyword evidence="6" id="KW-1185">Reference proteome</keyword>
<feature type="compositionally biased region" description="Polar residues" evidence="4">
    <location>
        <begin position="315"/>
        <end position="326"/>
    </location>
</feature>
<dbReference type="AlphaFoldDB" id="A0A2U1KVH4"/>
<evidence type="ECO:0000313" key="6">
    <source>
        <dbReference type="Proteomes" id="UP000245207"/>
    </source>
</evidence>
<evidence type="ECO:0000256" key="1">
    <source>
        <dbReference type="ARBA" id="ARBA00022448"/>
    </source>
</evidence>